<dbReference type="GO" id="GO:0000444">
    <property type="term" value="C:MIS12/MIND type complex"/>
    <property type="evidence" value="ECO:0007669"/>
    <property type="project" value="InterPro"/>
</dbReference>
<feature type="compositionally biased region" description="Basic residues" evidence="1">
    <location>
        <begin position="141"/>
        <end position="158"/>
    </location>
</feature>
<organism evidence="2 3">
    <name type="scientific">Geospiza parvula</name>
    <name type="common">Small tree-finch</name>
    <name type="synonym">Camarhynchus parvulus</name>
    <dbReference type="NCBI Taxonomy" id="87175"/>
    <lineage>
        <taxon>Eukaryota</taxon>
        <taxon>Metazoa</taxon>
        <taxon>Chordata</taxon>
        <taxon>Craniata</taxon>
        <taxon>Vertebrata</taxon>
        <taxon>Euteleostomi</taxon>
        <taxon>Archelosauria</taxon>
        <taxon>Archosauria</taxon>
        <taxon>Dinosauria</taxon>
        <taxon>Saurischia</taxon>
        <taxon>Theropoda</taxon>
        <taxon>Coelurosauria</taxon>
        <taxon>Aves</taxon>
        <taxon>Neognathae</taxon>
        <taxon>Neoaves</taxon>
        <taxon>Telluraves</taxon>
        <taxon>Australaves</taxon>
        <taxon>Passeriformes</taxon>
        <taxon>Thraupidae</taxon>
        <taxon>Camarhynchus</taxon>
    </lineage>
</organism>
<reference evidence="2" key="1">
    <citation type="submission" date="2025-08" db="UniProtKB">
        <authorList>
            <consortium name="Ensembl"/>
        </authorList>
    </citation>
    <scope>IDENTIFICATION</scope>
</reference>
<dbReference type="GO" id="GO:0007059">
    <property type="term" value="P:chromosome segregation"/>
    <property type="evidence" value="ECO:0007669"/>
    <property type="project" value="InterPro"/>
</dbReference>
<feature type="compositionally biased region" description="Low complexity" evidence="1">
    <location>
        <begin position="81"/>
        <end position="93"/>
    </location>
</feature>
<proteinExistence type="predicted"/>
<feature type="compositionally biased region" description="Low complexity" evidence="1">
    <location>
        <begin position="61"/>
        <end position="74"/>
    </location>
</feature>
<dbReference type="Proteomes" id="UP000694382">
    <property type="component" value="Unassembled WGS sequence"/>
</dbReference>
<protein>
    <submittedName>
        <fullName evidence="2">Uncharacterized protein</fullName>
    </submittedName>
</protein>
<name>A0A8U8BWE6_GEOPR</name>
<dbReference type="InterPro" id="IPR013218">
    <property type="entry name" value="Dsn1/Mis13"/>
</dbReference>
<accession>A0A8U8BWE6</accession>
<reference evidence="2" key="2">
    <citation type="submission" date="2025-09" db="UniProtKB">
        <authorList>
            <consortium name="Ensembl"/>
        </authorList>
    </citation>
    <scope>IDENTIFICATION</scope>
</reference>
<dbReference type="PANTHER" id="PTHR14778:SF2">
    <property type="entry name" value="KINETOCHORE-ASSOCIATED PROTEIN DSN1 HOMOLOG"/>
    <property type="match status" value="1"/>
</dbReference>
<sequence>MRGGKGGADSAPAVRAGTAPRLLRDGGEAGAGSAHAQALRANERRETAMAEAAAGAGGSPGPAAAPSPRGSAGPQEDERWPGGASPESGGAAPAPDPEVILKPPTKKGTPSSCSRKKRAAFSPGQEPSSLRLSPAAASPQGRRRSWRRSSLKGRRSLRRSLPPVHREVTELSQSISLELPEVQRLSLLLLSSFQFCARKLQQDLEGSEGFDPEVFSAKVQKGSEEFQRLLQRLLQDGTLGNCLEPTPGDCLDPALEGSVAQVKLLMASLSGELQAWDRLLQQHLQRSQEASR</sequence>
<evidence type="ECO:0000313" key="2">
    <source>
        <dbReference type="Ensembl" id="ENSCPVP00000025014.1"/>
    </source>
</evidence>
<dbReference type="AlphaFoldDB" id="A0A8U8BWE6"/>
<dbReference type="GO" id="GO:0051301">
    <property type="term" value="P:cell division"/>
    <property type="evidence" value="ECO:0007669"/>
    <property type="project" value="InterPro"/>
</dbReference>
<evidence type="ECO:0000256" key="1">
    <source>
        <dbReference type="SAM" id="MobiDB-lite"/>
    </source>
</evidence>
<dbReference type="PANTHER" id="PTHR14778">
    <property type="entry name" value="KINETOCHORE-ASSOCIATED PROTEIN DSN1 HOMOLOG"/>
    <property type="match status" value="1"/>
</dbReference>
<keyword evidence="3" id="KW-1185">Reference proteome</keyword>
<dbReference type="Pfam" id="PF08202">
    <property type="entry name" value="MIS13"/>
    <property type="match status" value="1"/>
</dbReference>
<feature type="compositionally biased region" description="Low complexity" evidence="1">
    <location>
        <begin position="127"/>
        <end position="139"/>
    </location>
</feature>
<evidence type="ECO:0000313" key="3">
    <source>
        <dbReference type="Proteomes" id="UP000694382"/>
    </source>
</evidence>
<dbReference type="Ensembl" id="ENSCPVT00000027461.1">
    <property type="protein sequence ID" value="ENSCPVP00000025014.1"/>
    <property type="gene ID" value="ENSCPVG00000017818.1"/>
</dbReference>
<feature type="region of interest" description="Disordered" evidence="1">
    <location>
        <begin position="1"/>
        <end position="165"/>
    </location>
</feature>